<dbReference type="RefSeq" id="WP_405344146.1">
    <property type="nucleotide sequence ID" value="NZ_JAZGZP010000018.1"/>
</dbReference>
<evidence type="ECO:0000313" key="6">
    <source>
        <dbReference type="Proteomes" id="UP001621706"/>
    </source>
</evidence>
<dbReference type="GO" id="GO:0004519">
    <property type="term" value="F:endonuclease activity"/>
    <property type="evidence" value="ECO:0007669"/>
    <property type="project" value="UniProtKB-KW"/>
</dbReference>
<dbReference type="InterPro" id="IPR044946">
    <property type="entry name" value="Restrct_endonuc_typeI_TRD_sf"/>
</dbReference>
<evidence type="ECO:0000256" key="1">
    <source>
        <dbReference type="ARBA" id="ARBA00010923"/>
    </source>
</evidence>
<dbReference type="EC" id="3.1.21.-" evidence="5"/>
<dbReference type="Gene3D" id="3.90.220.20">
    <property type="entry name" value="DNA methylase specificity domains"/>
    <property type="match status" value="2"/>
</dbReference>
<name>A0ABW8PBC4_9FLAO</name>
<dbReference type="PANTHER" id="PTHR30408:SF12">
    <property type="entry name" value="TYPE I RESTRICTION ENZYME MJAVIII SPECIFICITY SUBUNIT"/>
    <property type="match status" value="1"/>
</dbReference>
<sequence>MKEIKLFEISNPKQWKNLPSKELLEEGFPVYGANGIIGSYHEYTHEKPTIVITCRGATSGTINKTLPKSFITSNAMVLDDLKENTIYIDYLFYALKNRGFNDVITGSAQPQITRESLKNVSFKIPKSYEDQIKIANVLERIENLITERQNTIDLIDELVKATFYQMFGDPVKNEKGWDKDEIGDIANIGTGSTPSRNKESEYYNGTIPWIKTTEVNGNKIFDSQEKITDLAIFETNCKVYPVDTILLAMYGQGRTRGNVALLKIEAATNQACAAILPNEILNQVFLFYYLKNSYSFIRSLARGGNQENLNLSIVRDIQVFIPPITLQNKFAAIAQKIENIKAEQEAQKKVMEELYASITHKVFNDENFDLSRVPFDASLLPKEEDLIAIEKEILQKEKLPKERVKKTEIVNYKRKETSTNLNNLSWENISFEFVANAIKSHFQQVYFNAEMLLRFLTDDLGIEVNYFSSAEQKKNQQLENADDFYTFILGAVTGNNAYLQLEQVFYNAVEENIKDFRFKVQDLKLLIQKNHRERSGIYFRIKEENS</sequence>
<dbReference type="GO" id="GO:0016787">
    <property type="term" value="F:hydrolase activity"/>
    <property type="evidence" value="ECO:0007669"/>
    <property type="project" value="UniProtKB-KW"/>
</dbReference>
<keyword evidence="5" id="KW-0540">Nuclease</keyword>
<proteinExistence type="inferred from homology"/>
<comment type="similarity">
    <text evidence="1">Belongs to the type-I restriction system S methylase family.</text>
</comment>
<feature type="domain" description="Type I restriction modification DNA specificity" evidence="4">
    <location>
        <begin position="5"/>
        <end position="152"/>
    </location>
</feature>
<dbReference type="CDD" id="cd17287">
    <property type="entry name" value="RMtype1_S_EcoN10ORF171P_TRD2-CR2_like"/>
    <property type="match status" value="1"/>
</dbReference>
<protein>
    <submittedName>
        <fullName evidence="5">Restriction endonuclease subunit S</fullName>
        <ecNumber evidence="5">3.1.21.-</ecNumber>
    </submittedName>
</protein>
<dbReference type="InterPro" id="IPR000055">
    <property type="entry name" value="Restrct_endonuc_typeI_TRD"/>
</dbReference>
<evidence type="ECO:0000256" key="3">
    <source>
        <dbReference type="ARBA" id="ARBA00023125"/>
    </source>
</evidence>
<comment type="caution">
    <text evidence="5">The sequence shown here is derived from an EMBL/GenBank/DDBJ whole genome shotgun (WGS) entry which is preliminary data.</text>
</comment>
<keyword evidence="6" id="KW-1185">Reference proteome</keyword>
<keyword evidence="2" id="KW-0680">Restriction system</keyword>
<keyword evidence="5" id="KW-0255">Endonuclease</keyword>
<organism evidence="5 6">
    <name type="scientific">Flavobacterium oreochromis</name>
    <dbReference type="NCBI Taxonomy" id="2906078"/>
    <lineage>
        <taxon>Bacteria</taxon>
        <taxon>Pseudomonadati</taxon>
        <taxon>Bacteroidota</taxon>
        <taxon>Flavobacteriia</taxon>
        <taxon>Flavobacteriales</taxon>
        <taxon>Flavobacteriaceae</taxon>
        <taxon>Flavobacterium</taxon>
    </lineage>
</organism>
<dbReference type="EMBL" id="JAZGZP010000018">
    <property type="protein sequence ID" value="MFK7001621.1"/>
    <property type="molecule type" value="Genomic_DNA"/>
</dbReference>
<dbReference type="CDD" id="cd17266">
    <property type="entry name" value="RMtype1_S_Sau1132ORF3780P-TRD2-CR2_like"/>
    <property type="match status" value="1"/>
</dbReference>
<keyword evidence="3" id="KW-0238">DNA-binding</keyword>
<dbReference type="InterPro" id="IPR052021">
    <property type="entry name" value="Type-I_RS_S_subunit"/>
</dbReference>
<dbReference type="PANTHER" id="PTHR30408">
    <property type="entry name" value="TYPE-1 RESTRICTION ENZYME ECOKI SPECIFICITY PROTEIN"/>
    <property type="match status" value="1"/>
</dbReference>
<reference evidence="5 6" key="1">
    <citation type="submission" date="2024-02" db="EMBL/GenBank/DDBJ databases">
        <title>Comparative Genomic Analysis of Flavobacterium Species Causing Columnaris Disease of Freshwater Fish in Thailand: Insights into Virulence and Resistance Mechanisms.</title>
        <authorList>
            <person name="Nguyen D."/>
            <person name="Chokmangmeepisarn P."/>
            <person name="Khianchaikhan K."/>
            <person name="Morishita M."/>
            <person name="Bunnoy A."/>
            <person name="Rodkhum C."/>
        </authorList>
    </citation>
    <scope>NUCLEOTIDE SEQUENCE [LARGE SCALE GENOMIC DNA]</scope>
    <source>
        <strain evidence="5 6">CNRT2201</strain>
    </source>
</reference>
<dbReference type="Proteomes" id="UP001621706">
    <property type="component" value="Unassembled WGS sequence"/>
</dbReference>
<accession>A0ABW8PBC4</accession>
<evidence type="ECO:0000313" key="5">
    <source>
        <dbReference type="EMBL" id="MFK7001621.1"/>
    </source>
</evidence>
<evidence type="ECO:0000256" key="2">
    <source>
        <dbReference type="ARBA" id="ARBA00022747"/>
    </source>
</evidence>
<evidence type="ECO:0000259" key="4">
    <source>
        <dbReference type="Pfam" id="PF01420"/>
    </source>
</evidence>
<gene>
    <name evidence="5" type="ORF">V3I07_12025</name>
</gene>
<dbReference type="Pfam" id="PF01420">
    <property type="entry name" value="Methylase_S"/>
    <property type="match status" value="2"/>
</dbReference>
<dbReference type="SUPFAM" id="SSF116734">
    <property type="entry name" value="DNA methylase specificity domain"/>
    <property type="match status" value="2"/>
</dbReference>
<keyword evidence="5" id="KW-0378">Hydrolase</keyword>
<feature type="domain" description="Type I restriction modification DNA specificity" evidence="4">
    <location>
        <begin position="175"/>
        <end position="347"/>
    </location>
</feature>